<dbReference type="InterPro" id="IPR011990">
    <property type="entry name" value="TPR-like_helical_dom_sf"/>
</dbReference>
<evidence type="ECO:0000313" key="6">
    <source>
        <dbReference type="Proteomes" id="UP000242287"/>
    </source>
</evidence>
<dbReference type="PROSITE" id="PS50005">
    <property type="entry name" value="TPR"/>
    <property type="match status" value="1"/>
</dbReference>
<feature type="domain" description="F-box" evidence="4">
    <location>
        <begin position="193"/>
        <end position="244"/>
    </location>
</feature>
<dbReference type="Gene3D" id="1.20.1280.50">
    <property type="match status" value="1"/>
</dbReference>
<name>A0A2A9P0X9_9AGAR</name>
<keyword evidence="1" id="KW-0677">Repeat</keyword>
<dbReference type="PANTHER" id="PTHR22904:SF523">
    <property type="entry name" value="STRESS-INDUCED-PHOSPHOPROTEIN 1"/>
    <property type="match status" value="1"/>
</dbReference>
<dbReference type="OrthoDB" id="2423701at2759"/>
<dbReference type="PANTHER" id="PTHR22904">
    <property type="entry name" value="TPR REPEAT CONTAINING PROTEIN"/>
    <property type="match status" value="1"/>
</dbReference>
<accession>A0A2A9P0X9</accession>
<feature type="repeat" description="TPR" evidence="3">
    <location>
        <begin position="65"/>
        <end position="98"/>
    </location>
</feature>
<dbReference type="SUPFAM" id="SSF48452">
    <property type="entry name" value="TPR-like"/>
    <property type="match status" value="1"/>
</dbReference>
<dbReference type="AlphaFoldDB" id="A0A2A9P0X9"/>
<evidence type="ECO:0000256" key="3">
    <source>
        <dbReference type="PROSITE-ProRule" id="PRU00339"/>
    </source>
</evidence>
<dbReference type="InterPro" id="IPR036047">
    <property type="entry name" value="F-box-like_dom_sf"/>
</dbReference>
<dbReference type="InterPro" id="IPR001810">
    <property type="entry name" value="F-box_dom"/>
</dbReference>
<dbReference type="Proteomes" id="UP000242287">
    <property type="component" value="Unassembled WGS sequence"/>
</dbReference>
<sequence>MSSAKSRFTEGARAFRTGDYQGALRLFTEVVRSDLRYQIQSCLTLHFSSQALDSEDIQQHPQLHYSLYDSRAATYEKLNRSNDALRDTKRAIMIEPNKWQAHARAARLLLQAKFFENAVKVANRALLCLPVDVQSLQDVNGNNSKESKATQQRRAELESIKATALENITKSGGKKMNIKGKSKSNDLSLRSPQCHISSLPVELLTEIFLYIVSQDPRALIRTLLRVCRQWRSLVWNCPALWGTLILGAPSYREPRKKARAWLARSAGRVRELIVRVKATEYSDWREGLEEELKNLKWDQLRSLSIQSWDVESYLKSVSMEDTLRHLEHLEISDGETADDSLPRRDGLLSMACNVTTMSLTGVKLNLSSIASTNLRSISLKQCWHEPRHILSLLEYQPLLETLFAEEPNRGMVMSWSPHVTLKHVHLTHLELTACIFLPLDKLIAPNLRVLRISRTSLPLDLGFHHLGSLNLKYFEELSLSTSHCDSLALLLFLRSVPTLKTLEITRTASIVGPIIEALGEPNLDETPLCPRLQHVNVSHSPNIRTSVLVRLVKSRLQSDQNGIVTPIESLRMDGCPRIAPEFLPWFRENVPTLSCTYLSKKAASYKR</sequence>
<protein>
    <recommendedName>
        <fullName evidence="4">F-box domain-containing protein</fullName>
    </recommendedName>
</protein>
<evidence type="ECO:0000313" key="5">
    <source>
        <dbReference type="EMBL" id="PFH54112.1"/>
    </source>
</evidence>
<dbReference type="Gene3D" id="3.80.10.10">
    <property type="entry name" value="Ribonuclease Inhibitor"/>
    <property type="match status" value="1"/>
</dbReference>
<reference evidence="5 6" key="1">
    <citation type="submission" date="2014-02" db="EMBL/GenBank/DDBJ databases">
        <title>Transposable element dynamics among asymbiotic and ectomycorrhizal Amanita fungi.</title>
        <authorList>
            <consortium name="DOE Joint Genome Institute"/>
            <person name="Hess J."/>
            <person name="Skrede I."/>
            <person name="Wolfe B."/>
            <person name="LaButti K."/>
            <person name="Ohm R.A."/>
            <person name="Grigoriev I.V."/>
            <person name="Pringle A."/>
        </authorList>
    </citation>
    <scope>NUCLEOTIDE SEQUENCE [LARGE SCALE GENOMIC DNA]</scope>
    <source>
        <strain evidence="5 6">SKay4041</strain>
    </source>
</reference>
<dbReference type="SUPFAM" id="SSF52047">
    <property type="entry name" value="RNI-like"/>
    <property type="match status" value="1"/>
</dbReference>
<evidence type="ECO:0000256" key="1">
    <source>
        <dbReference type="ARBA" id="ARBA00022737"/>
    </source>
</evidence>
<gene>
    <name evidence="5" type="ORF">AMATHDRAFT_45126</name>
</gene>
<dbReference type="SUPFAM" id="SSF81383">
    <property type="entry name" value="F-box domain"/>
    <property type="match status" value="1"/>
</dbReference>
<organism evidence="5 6">
    <name type="scientific">Amanita thiersii Skay4041</name>
    <dbReference type="NCBI Taxonomy" id="703135"/>
    <lineage>
        <taxon>Eukaryota</taxon>
        <taxon>Fungi</taxon>
        <taxon>Dikarya</taxon>
        <taxon>Basidiomycota</taxon>
        <taxon>Agaricomycotina</taxon>
        <taxon>Agaricomycetes</taxon>
        <taxon>Agaricomycetidae</taxon>
        <taxon>Agaricales</taxon>
        <taxon>Pluteineae</taxon>
        <taxon>Amanitaceae</taxon>
        <taxon>Amanita</taxon>
    </lineage>
</organism>
<dbReference type="Gene3D" id="1.25.40.10">
    <property type="entry name" value="Tetratricopeptide repeat domain"/>
    <property type="match status" value="1"/>
</dbReference>
<dbReference type="PROSITE" id="PS50181">
    <property type="entry name" value="FBOX"/>
    <property type="match status" value="1"/>
</dbReference>
<evidence type="ECO:0000256" key="2">
    <source>
        <dbReference type="ARBA" id="ARBA00022803"/>
    </source>
</evidence>
<dbReference type="Pfam" id="PF12937">
    <property type="entry name" value="F-box-like"/>
    <property type="match status" value="1"/>
</dbReference>
<proteinExistence type="predicted"/>
<evidence type="ECO:0000259" key="4">
    <source>
        <dbReference type="PROSITE" id="PS50181"/>
    </source>
</evidence>
<keyword evidence="6" id="KW-1185">Reference proteome</keyword>
<keyword evidence="2 3" id="KW-0802">TPR repeat</keyword>
<dbReference type="GO" id="GO:0051879">
    <property type="term" value="F:Hsp90 protein binding"/>
    <property type="evidence" value="ECO:0007669"/>
    <property type="project" value="TreeGrafter"/>
</dbReference>
<dbReference type="EMBL" id="KZ301971">
    <property type="protein sequence ID" value="PFH54112.1"/>
    <property type="molecule type" value="Genomic_DNA"/>
</dbReference>
<dbReference type="InterPro" id="IPR032675">
    <property type="entry name" value="LRR_dom_sf"/>
</dbReference>
<dbReference type="STRING" id="703135.A0A2A9P0X9"/>
<dbReference type="InterPro" id="IPR019734">
    <property type="entry name" value="TPR_rpt"/>
</dbReference>